<dbReference type="CDD" id="cd06876">
    <property type="entry name" value="PX_MDM1p"/>
    <property type="match status" value="1"/>
</dbReference>
<dbReference type="InterPro" id="IPR003114">
    <property type="entry name" value="Phox_assoc"/>
</dbReference>
<evidence type="ECO:0000259" key="5">
    <source>
        <dbReference type="PROSITE" id="PS50132"/>
    </source>
</evidence>
<feature type="domain" description="PXA" evidence="7">
    <location>
        <begin position="100"/>
        <end position="289"/>
    </location>
</feature>
<feature type="compositionally biased region" description="Acidic residues" evidence="3">
    <location>
        <begin position="747"/>
        <end position="767"/>
    </location>
</feature>
<dbReference type="InterPro" id="IPR036871">
    <property type="entry name" value="PX_dom_sf"/>
</dbReference>
<proteinExistence type="inferred from homology"/>
<dbReference type="InterPro" id="IPR001683">
    <property type="entry name" value="PX_dom"/>
</dbReference>
<dbReference type="SMART" id="SM00312">
    <property type="entry name" value="PX"/>
    <property type="match status" value="1"/>
</dbReference>
<keyword evidence="2" id="KW-0175">Coiled coil</keyword>
<feature type="domain" description="PX" evidence="6">
    <location>
        <begin position="850"/>
        <end position="968"/>
    </location>
</feature>
<dbReference type="SUPFAM" id="SSF48097">
    <property type="entry name" value="Regulator of G-protein signaling, RGS"/>
    <property type="match status" value="1"/>
</dbReference>
<dbReference type="Pfam" id="PF02194">
    <property type="entry name" value="PXA"/>
    <property type="match status" value="1"/>
</dbReference>
<dbReference type="Pfam" id="PF00615">
    <property type="entry name" value="RGS"/>
    <property type="match status" value="1"/>
</dbReference>
<evidence type="ECO:0000313" key="9">
    <source>
        <dbReference type="Proteomes" id="UP000799640"/>
    </source>
</evidence>
<dbReference type="GO" id="GO:0035091">
    <property type="term" value="F:phosphatidylinositol binding"/>
    <property type="evidence" value="ECO:0007669"/>
    <property type="project" value="InterPro"/>
</dbReference>
<dbReference type="Pfam" id="PF00787">
    <property type="entry name" value="PX"/>
    <property type="match status" value="1"/>
</dbReference>
<feature type="compositionally biased region" description="Basic and acidic residues" evidence="3">
    <location>
        <begin position="607"/>
        <end position="620"/>
    </location>
</feature>
<dbReference type="Gene3D" id="1.10.167.10">
    <property type="entry name" value="Regulator of G-protein Signalling 4, domain 2"/>
    <property type="match status" value="1"/>
</dbReference>
<feature type="region of interest" description="Disordered" evidence="3">
    <location>
        <begin position="747"/>
        <end position="769"/>
    </location>
</feature>
<keyword evidence="4" id="KW-1133">Transmembrane helix</keyword>
<evidence type="ECO:0000256" key="4">
    <source>
        <dbReference type="SAM" id="Phobius"/>
    </source>
</evidence>
<dbReference type="InterPro" id="IPR036305">
    <property type="entry name" value="RGS_sf"/>
</dbReference>
<evidence type="ECO:0000256" key="1">
    <source>
        <dbReference type="ARBA" id="ARBA00010883"/>
    </source>
</evidence>
<feature type="transmembrane region" description="Helical" evidence="4">
    <location>
        <begin position="32"/>
        <end position="52"/>
    </location>
</feature>
<dbReference type="PROSITE" id="PS50195">
    <property type="entry name" value="PX"/>
    <property type="match status" value="1"/>
</dbReference>
<comment type="similarity">
    <text evidence="1">Belongs to the sorting nexin family.</text>
</comment>
<dbReference type="Pfam" id="PF08628">
    <property type="entry name" value="Nexin_C"/>
    <property type="match status" value="1"/>
</dbReference>
<sequence>MELTRRDVLLAALTAFIAWGYATHYLPSLRFLPYAFIAGCLAVVLGFLYTLLTTARAPPEPVKDYGPRGAAFVRPALWKAETEALAARAAYVPAPLCADAPAVGAALDRLLKGIEGEFVGSWFGAISSRPVFVNEVDRAIRVVAADVIGRVSGLDIVGVAVARVVPMLTAHLGNFYEAERAVKGRSLSRNFTEGEELDLVVAGRFRAGKLHAAVPLAFADTRSVEQQYIRGIVVRLLQRLMPGEMSTSPAVSVLVKEIVSCAVLFPLIQTLSDPDTWNQLIVTYGKSLLQERKTVRKLRAALDEHAPSSPRSIRPAPFPKLTPQDNERKFERFIRSIRACNNLSDARRFRSEVAAQLRKESAVEGQDPLFLRRLEAAKRILDQRISQLGAGGAPAKRAPPSGPRRASKLENATLREVLYTASGLSCFMDYMDRQHLMRLVQFWIVVDGFRNPLEDDADESESADFPTTPMWTEQDRADIAQINEAYLSQPEIKISPLAREAVRTFLRAGSRATNAQYQAARKSVLRAQTAAYEEMRDPHFETFKHTTQWFKLLASEESAPSPDLPASDPEPPPRMHKPALPPRAATDLLKKPTDLRRSALSSSDLKAFVKSDEPPRRSLDNGRAPLFDDDVDEPLARSTASLDSDGDGGVPVPAPQGNDPHVVDAMQAALTDIMHQAPDRDALFSPIEPDSMRSSLELPPRIGSPAQGATGSSRSREKPSIASLGLVGAPGRSVVFKDDLFGEEEKFLEDEREDSDAEPGGASEDDIHEAAPGDLGLAEAIDALTLDIEKLVTQERIVDSLTRKAELTNNAAELRILRKSKASLQREINRKELQRQQYIVQESDNSLYGRATISIPAITVGKEEDGKEFALYVIEVHRTASSHIPAATWAVARRYSEFHALHKRLRTLFPLVRNLDFPRRQIGLGLQKDVMAKRRTALEGYLRELLKEPALCRSRDVRAFLSQQAVPSAAGAGVGARVEERDFVTRIYNSVTDGMEDFLGNIPVLDQLSLAGQNLISVATTQLAAGPQGSGAAGAPLDTKVLTAEAEAEAELRALDAARELEPFVKPICDLFLEAFELNRSNNWLRGRAVVMVLQKLLGGTVERKVREGARSVLCEEGIAKLLDMIAGLVAGEKKDGVKVEKTPRTAAEKARTKQEAAVVLVALVPELVGSVVGRGNGQAAARRVVALVNNRRLNSHLVFSLLDEVVQIVFGEPR</sequence>
<accession>A0A6G1I054</accession>
<organism evidence="8 9">
    <name type="scientific">Trichodelitschia bisporula</name>
    <dbReference type="NCBI Taxonomy" id="703511"/>
    <lineage>
        <taxon>Eukaryota</taxon>
        <taxon>Fungi</taxon>
        <taxon>Dikarya</taxon>
        <taxon>Ascomycota</taxon>
        <taxon>Pezizomycotina</taxon>
        <taxon>Dothideomycetes</taxon>
        <taxon>Dothideomycetes incertae sedis</taxon>
        <taxon>Phaeotrichales</taxon>
        <taxon>Phaeotrichaceae</taxon>
        <taxon>Trichodelitschia</taxon>
    </lineage>
</organism>
<dbReference type="Gene3D" id="3.30.1520.10">
    <property type="entry name" value="Phox-like domain"/>
    <property type="match status" value="1"/>
</dbReference>
<reference evidence="8" key="1">
    <citation type="journal article" date="2020" name="Stud. Mycol.">
        <title>101 Dothideomycetes genomes: a test case for predicting lifestyles and emergence of pathogens.</title>
        <authorList>
            <person name="Haridas S."/>
            <person name="Albert R."/>
            <person name="Binder M."/>
            <person name="Bloem J."/>
            <person name="Labutti K."/>
            <person name="Salamov A."/>
            <person name="Andreopoulos B."/>
            <person name="Baker S."/>
            <person name="Barry K."/>
            <person name="Bills G."/>
            <person name="Bluhm B."/>
            <person name="Cannon C."/>
            <person name="Castanera R."/>
            <person name="Culley D."/>
            <person name="Daum C."/>
            <person name="Ezra D."/>
            <person name="Gonzalez J."/>
            <person name="Henrissat B."/>
            <person name="Kuo A."/>
            <person name="Liang C."/>
            <person name="Lipzen A."/>
            <person name="Lutzoni F."/>
            <person name="Magnuson J."/>
            <person name="Mondo S."/>
            <person name="Nolan M."/>
            <person name="Ohm R."/>
            <person name="Pangilinan J."/>
            <person name="Park H.-J."/>
            <person name="Ramirez L."/>
            <person name="Alfaro M."/>
            <person name="Sun H."/>
            <person name="Tritt A."/>
            <person name="Yoshinaga Y."/>
            <person name="Zwiers L.-H."/>
            <person name="Turgeon B."/>
            <person name="Goodwin S."/>
            <person name="Spatafora J."/>
            <person name="Crous P."/>
            <person name="Grigoriev I."/>
        </authorList>
    </citation>
    <scope>NUCLEOTIDE SEQUENCE</scope>
    <source>
        <strain evidence="8">CBS 262.69</strain>
    </source>
</reference>
<dbReference type="PANTHER" id="PTHR22775">
    <property type="entry name" value="SORTING NEXIN"/>
    <property type="match status" value="1"/>
</dbReference>
<dbReference type="SMART" id="SM00313">
    <property type="entry name" value="PXA"/>
    <property type="match status" value="1"/>
</dbReference>
<dbReference type="OrthoDB" id="120967at2759"/>
<dbReference type="SMART" id="SM00315">
    <property type="entry name" value="RGS"/>
    <property type="match status" value="1"/>
</dbReference>
<keyword evidence="9" id="KW-1185">Reference proteome</keyword>
<evidence type="ECO:0000256" key="2">
    <source>
        <dbReference type="SAM" id="Coils"/>
    </source>
</evidence>
<dbReference type="SUPFAM" id="SSF64268">
    <property type="entry name" value="PX domain"/>
    <property type="match status" value="1"/>
</dbReference>
<feature type="compositionally biased region" description="Low complexity" evidence="3">
    <location>
        <begin position="557"/>
        <end position="567"/>
    </location>
</feature>
<dbReference type="InterPro" id="IPR044926">
    <property type="entry name" value="RGS_subdomain_2"/>
</dbReference>
<keyword evidence="4" id="KW-0472">Membrane</keyword>
<dbReference type="InterPro" id="IPR013937">
    <property type="entry name" value="Sorting_nexin_C"/>
</dbReference>
<dbReference type="EMBL" id="ML996693">
    <property type="protein sequence ID" value="KAF2401457.1"/>
    <property type="molecule type" value="Genomic_DNA"/>
</dbReference>
<keyword evidence="4" id="KW-0812">Transmembrane</keyword>
<feature type="region of interest" description="Disordered" evidence="3">
    <location>
        <begin position="557"/>
        <end position="581"/>
    </location>
</feature>
<evidence type="ECO:0000259" key="7">
    <source>
        <dbReference type="PROSITE" id="PS51207"/>
    </source>
</evidence>
<dbReference type="PROSITE" id="PS51207">
    <property type="entry name" value="PXA"/>
    <property type="match status" value="1"/>
</dbReference>
<dbReference type="PANTHER" id="PTHR22775:SF3">
    <property type="entry name" value="SORTING NEXIN-13"/>
    <property type="match status" value="1"/>
</dbReference>
<dbReference type="AlphaFoldDB" id="A0A6G1I054"/>
<evidence type="ECO:0000259" key="6">
    <source>
        <dbReference type="PROSITE" id="PS50195"/>
    </source>
</evidence>
<feature type="region of interest" description="Disordered" evidence="3">
    <location>
        <begin position="682"/>
        <end position="724"/>
    </location>
</feature>
<evidence type="ECO:0000313" key="8">
    <source>
        <dbReference type="EMBL" id="KAF2401457.1"/>
    </source>
</evidence>
<feature type="region of interest" description="Disordered" evidence="3">
    <location>
        <begin position="606"/>
        <end position="657"/>
    </location>
</feature>
<evidence type="ECO:0008006" key="10">
    <source>
        <dbReference type="Google" id="ProtNLM"/>
    </source>
</evidence>
<dbReference type="InterPro" id="IPR016137">
    <property type="entry name" value="RGS"/>
</dbReference>
<gene>
    <name evidence="8" type="ORF">EJ06DRAFT_492726</name>
</gene>
<protein>
    <recommendedName>
        <fullName evidence="10">Intermediate filament protein-like protein</fullName>
    </recommendedName>
</protein>
<dbReference type="PROSITE" id="PS50132">
    <property type="entry name" value="RGS"/>
    <property type="match status" value="1"/>
</dbReference>
<name>A0A6G1I054_9PEZI</name>
<dbReference type="Proteomes" id="UP000799640">
    <property type="component" value="Unassembled WGS sequence"/>
</dbReference>
<evidence type="ECO:0000256" key="3">
    <source>
        <dbReference type="SAM" id="MobiDB-lite"/>
    </source>
</evidence>
<feature type="coiled-coil region" evidence="2">
    <location>
        <begin position="814"/>
        <end position="841"/>
    </location>
</feature>
<feature type="domain" description="RGS" evidence="5">
    <location>
        <begin position="413"/>
        <end position="553"/>
    </location>
</feature>